<comment type="similarity">
    <text evidence="2">Belongs to the cytochrome c oxidase subunit 3 family.</text>
</comment>
<name>A0A0F9CLS3_9ZZZZ</name>
<feature type="transmembrane region" description="Helical" evidence="6">
    <location>
        <begin position="103"/>
        <end position="124"/>
    </location>
</feature>
<gene>
    <name evidence="8" type="ORF">LCGC14_2307340</name>
</gene>
<evidence type="ECO:0000256" key="6">
    <source>
        <dbReference type="SAM" id="Phobius"/>
    </source>
</evidence>
<dbReference type="GO" id="GO:0016020">
    <property type="term" value="C:membrane"/>
    <property type="evidence" value="ECO:0007669"/>
    <property type="project" value="UniProtKB-SubCell"/>
</dbReference>
<dbReference type="PANTHER" id="PTHR11403:SF10">
    <property type="entry name" value="CYTOCHROME C OXIDASE"/>
    <property type="match status" value="1"/>
</dbReference>
<feature type="transmembrane region" description="Helical" evidence="6">
    <location>
        <begin position="29"/>
        <end position="48"/>
    </location>
</feature>
<dbReference type="InterPro" id="IPR013833">
    <property type="entry name" value="Cyt_c_oxidase_su3_a-hlx"/>
</dbReference>
<evidence type="ECO:0000256" key="3">
    <source>
        <dbReference type="ARBA" id="ARBA00022692"/>
    </source>
</evidence>
<dbReference type="AlphaFoldDB" id="A0A0F9CLS3"/>
<dbReference type="GO" id="GO:0004129">
    <property type="term" value="F:cytochrome-c oxidase activity"/>
    <property type="evidence" value="ECO:0007669"/>
    <property type="project" value="InterPro"/>
</dbReference>
<evidence type="ECO:0000256" key="2">
    <source>
        <dbReference type="ARBA" id="ARBA00010581"/>
    </source>
</evidence>
<dbReference type="Gene3D" id="1.20.120.80">
    <property type="entry name" value="Cytochrome c oxidase, subunit III, four-helix bundle"/>
    <property type="match status" value="1"/>
</dbReference>
<dbReference type="EMBL" id="LAZR01032670">
    <property type="protein sequence ID" value="KKL50253.1"/>
    <property type="molecule type" value="Genomic_DNA"/>
</dbReference>
<evidence type="ECO:0000256" key="5">
    <source>
        <dbReference type="ARBA" id="ARBA00023136"/>
    </source>
</evidence>
<evidence type="ECO:0000259" key="7">
    <source>
        <dbReference type="PROSITE" id="PS50253"/>
    </source>
</evidence>
<evidence type="ECO:0000256" key="1">
    <source>
        <dbReference type="ARBA" id="ARBA00004141"/>
    </source>
</evidence>
<dbReference type="PANTHER" id="PTHR11403">
    <property type="entry name" value="CYTOCHROME C OXIDASE SUBUNIT III"/>
    <property type="match status" value="1"/>
</dbReference>
<sequence>MTGKTDMANNTWEYSMQPTAAQAKTGLRVLLLALSSLFFLFIVAFMGRSQFPDYESLTAPWQPLVQPWALWANTGLLVCASASLQWARMATRKNQREQSIERLMMAGIFTLAFLAGQVSIWLQLISTGNLVAGNPAYSFFYLLTGLHALHLVFGLVGWAITSLGIWGGLPFERTSVRIELCATYWHFLLVVWLVLFALLTSPPETFEAFAALCGLR</sequence>
<feature type="transmembrane region" description="Helical" evidence="6">
    <location>
        <begin position="68"/>
        <end position="91"/>
    </location>
</feature>
<comment type="caution">
    <text evidence="8">The sequence shown here is derived from an EMBL/GenBank/DDBJ whole genome shotgun (WGS) entry which is preliminary data.</text>
</comment>
<proteinExistence type="inferred from homology"/>
<feature type="domain" description="Heme-copper oxidase subunit III family profile" evidence="7">
    <location>
        <begin position="24"/>
        <end position="204"/>
    </location>
</feature>
<accession>A0A0F9CLS3</accession>
<dbReference type="GO" id="GO:0019646">
    <property type="term" value="P:aerobic electron transport chain"/>
    <property type="evidence" value="ECO:0007669"/>
    <property type="project" value="InterPro"/>
</dbReference>
<evidence type="ECO:0000313" key="8">
    <source>
        <dbReference type="EMBL" id="KKL50253.1"/>
    </source>
</evidence>
<keyword evidence="3 6" id="KW-0812">Transmembrane</keyword>
<dbReference type="InterPro" id="IPR035973">
    <property type="entry name" value="Cyt_c_oxidase_su3-like_sf"/>
</dbReference>
<protein>
    <recommendedName>
        <fullName evidence="7">Heme-copper oxidase subunit III family profile domain-containing protein</fullName>
    </recommendedName>
</protein>
<feature type="transmembrane region" description="Helical" evidence="6">
    <location>
        <begin position="181"/>
        <end position="199"/>
    </location>
</feature>
<keyword evidence="4 6" id="KW-1133">Transmembrane helix</keyword>
<organism evidence="8">
    <name type="scientific">marine sediment metagenome</name>
    <dbReference type="NCBI Taxonomy" id="412755"/>
    <lineage>
        <taxon>unclassified sequences</taxon>
        <taxon>metagenomes</taxon>
        <taxon>ecological metagenomes</taxon>
    </lineage>
</organism>
<evidence type="ECO:0000256" key="4">
    <source>
        <dbReference type="ARBA" id="ARBA00022989"/>
    </source>
</evidence>
<dbReference type="Pfam" id="PF00510">
    <property type="entry name" value="COX3"/>
    <property type="match status" value="1"/>
</dbReference>
<keyword evidence="5 6" id="KW-0472">Membrane</keyword>
<comment type="subcellular location">
    <subcellularLocation>
        <location evidence="1">Membrane</location>
        <topology evidence="1">Multi-pass membrane protein</topology>
    </subcellularLocation>
</comment>
<dbReference type="InterPro" id="IPR000298">
    <property type="entry name" value="Cyt_c_oxidase-like_su3"/>
</dbReference>
<feature type="transmembrane region" description="Helical" evidence="6">
    <location>
        <begin position="136"/>
        <end position="169"/>
    </location>
</feature>
<dbReference type="InterPro" id="IPR024791">
    <property type="entry name" value="Cyt_c/ubiquinol_Oxase_su3"/>
</dbReference>
<dbReference type="PROSITE" id="PS50253">
    <property type="entry name" value="COX3"/>
    <property type="match status" value="1"/>
</dbReference>
<dbReference type="SUPFAM" id="SSF81452">
    <property type="entry name" value="Cytochrome c oxidase subunit III-like"/>
    <property type="match status" value="1"/>
</dbReference>
<reference evidence="8" key="1">
    <citation type="journal article" date="2015" name="Nature">
        <title>Complex archaea that bridge the gap between prokaryotes and eukaryotes.</title>
        <authorList>
            <person name="Spang A."/>
            <person name="Saw J.H."/>
            <person name="Jorgensen S.L."/>
            <person name="Zaremba-Niedzwiedzka K."/>
            <person name="Martijn J."/>
            <person name="Lind A.E."/>
            <person name="van Eijk R."/>
            <person name="Schleper C."/>
            <person name="Guy L."/>
            <person name="Ettema T.J."/>
        </authorList>
    </citation>
    <scope>NUCLEOTIDE SEQUENCE</scope>
</reference>